<evidence type="ECO:0000256" key="2">
    <source>
        <dbReference type="ARBA" id="ARBA00022723"/>
    </source>
</evidence>
<dbReference type="EMBL" id="JARYMX010000003">
    <property type="protein sequence ID" value="KAJ9554888.1"/>
    <property type="molecule type" value="Genomic_DNA"/>
</dbReference>
<protein>
    <submittedName>
        <fullName evidence="6">Uncharacterized protein</fullName>
    </submittedName>
</protein>
<feature type="domain" description="Terpene synthase N-terminal" evidence="4">
    <location>
        <begin position="57"/>
        <end position="229"/>
    </location>
</feature>
<dbReference type="GO" id="GO:0016114">
    <property type="term" value="P:terpenoid biosynthetic process"/>
    <property type="evidence" value="ECO:0007669"/>
    <property type="project" value="InterPro"/>
</dbReference>
<keyword evidence="2" id="KW-0479">Metal-binding</keyword>
<proteinExistence type="predicted"/>
<dbReference type="InterPro" id="IPR005630">
    <property type="entry name" value="Terpene_synthase_metal-bd"/>
</dbReference>
<evidence type="ECO:0000256" key="3">
    <source>
        <dbReference type="ARBA" id="ARBA00022842"/>
    </source>
</evidence>
<dbReference type="SUPFAM" id="SSF48576">
    <property type="entry name" value="Terpenoid synthases"/>
    <property type="match status" value="1"/>
</dbReference>
<comment type="caution">
    <text evidence="6">The sequence shown here is derived from an EMBL/GenBank/DDBJ whole genome shotgun (WGS) entry which is preliminary data.</text>
</comment>
<feature type="domain" description="Terpene synthase metal-binding" evidence="5">
    <location>
        <begin position="291"/>
        <end position="355"/>
    </location>
</feature>
<dbReference type="Pfam" id="PF01397">
    <property type="entry name" value="Terpene_synth"/>
    <property type="match status" value="1"/>
</dbReference>
<dbReference type="GO" id="GO:0010333">
    <property type="term" value="F:terpene synthase activity"/>
    <property type="evidence" value="ECO:0007669"/>
    <property type="project" value="InterPro"/>
</dbReference>
<keyword evidence="3" id="KW-0460">Magnesium</keyword>
<dbReference type="Proteomes" id="UP001172457">
    <property type="component" value="Chromosome 3"/>
</dbReference>
<dbReference type="Gene3D" id="1.10.600.10">
    <property type="entry name" value="Farnesyl Diphosphate Synthase"/>
    <property type="match status" value="1"/>
</dbReference>
<name>A0AA38TQM8_9ASTR</name>
<dbReference type="Pfam" id="PF03936">
    <property type="entry name" value="Terpene_synth_C"/>
    <property type="match status" value="1"/>
</dbReference>
<dbReference type="AlphaFoldDB" id="A0AA38TQM8"/>
<keyword evidence="7" id="KW-1185">Reference proteome</keyword>
<dbReference type="FunFam" id="1.50.10.130:FF:000001">
    <property type="entry name" value="Isoprene synthase, chloroplastic"/>
    <property type="match status" value="1"/>
</dbReference>
<evidence type="ECO:0000313" key="6">
    <source>
        <dbReference type="EMBL" id="KAJ9554888.1"/>
    </source>
</evidence>
<evidence type="ECO:0000313" key="7">
    <source>
        <dbReference type="Proteomes" id="UP001172457"/>
    </source>
</evidence>
<dbReference type="InterPro" id="IPR008949">
    <property type="entry name" value="Isoprenoid_synthase_dom_sf"/>
</dbReference>
<dbReference type="InterPro" id="IPR036965">
    <property type="entry name" value="Terpene_synth_N_sf"/>
</dbReference>
<organism evidence="6 7">
    <name type="scientific">Centaurea solstitialis</name>
    <name type="common">yellow star-thistle</name>
    <dbReference type="NCBI Taxonomy" id="347529"/>
    <lineage>
        <taxon>Eukaryota</taxon>
        <taxon>Viridiplantae</taxon>
        <taxon>Streptophyta</taxon>
        <taxon>Embryophyta</taxon>
        <taxon>Tracheophyta</taxon>
        <taxon>Spermatophyta</taxon>
        <taxon>Magnoliopsida</taxon>
        <taxon>eudicotyledons</taxon>
        <taxon>Gunneridae</taxon>
        <taxon>Pentapetalae</taxon>
        <taxon>asterids</taxon>
        <taxon>campanulids</taxon>
        <taxon>Asterales</taxon>
        <taxon>Asteraceae</taxon>
        <taxon>Carduoideae</taxon>
        <taxon>Cardueae</taxon>
        <taxon>Centaureinae</taxon>
        <taxon>Centaurea</taxon>
    </lineage>
</organism>
<dbReference type="PANTHER" id="PTHR31225:SF9">
    <property type="entry name" value="TERPENE SYNTHASE 10"/>
    <property type="match status" value="1"/>
</dbReference>
<dbReference type="InterPro" id="IPR001906">
    <property type="entry name" value="Terpene_synth_N"/>
</dbReference>
<evidence type="ECO:0000259" key="5">
    <source>
        <dbReference type="Pfam" id="PF03936"/>
    </source>
</evidence>
<dbReference type="SUPFAM" id="SSF48239">
    <property type="entry name" value="Terpenoid cyclases/Protein prenyltransferases"/>
    <property type="match status" value="1"/>
</dbReference>
<comment type="cofactor">
    <cofactor evidence="1">
        <name>Mg(2+)</name>
        <dbReference type="ChEBI" id="CHEBI:18420"/>
    </cofactor>
</comment>
<accession>A0AA38TQM8</accession>
<dbReference type="GO" id="GO:0000287">
    <property type="term" value="F:magnesium ion binding"/>
    <property type="evidence" value="ECO:0007669"/>
    <property type="project" value="InterPro"/>
</dbReference>
<sequence>MASMCFFPCSILHYKNHVVATKGFNGYKPLCSSMAIFVNEPIIRRSSNYEPSLWLFDHIQSLSSKYIGEEYKARAYSLKKAVKTMIHKVVGNPLNCLELVDNLKRLGISYQFEEEINQVLEKIYYDYFKTHEQWNGMDMNLKALGFRLLRQNGYHVPQEIFRNFEHKTKNVKGDIDVVGMLNLYEASYLSFEDEGILDDARDFTTKYLKESLDKIDRRSSLWSLVGHALEVPLHWRVPRVETKWFIEMCKKRSWDMINPTLMEFAILDFNMMQAIHLQDLKHTSRWWRNMCWDKKLRFSRDRLVENFLWTVGISYLPEFSLGRKTLTKVNAIITTMDDVYDVYGTLNELQKFTDFTVR</sequence>
<dbReference type="Gene3D" id="1.50.10.130">
    <property type="entry name" value="Terpene synthase, N-terminal domain"/>
    <property type="match status" value="1"/>
</dbReference>
<reference evidence="6" key="1">
    <citation type="submission" date="2023-03" db="EMBL/GenBank/DDBJ databases">
        <title>Chromosome-scale reference genome and RAD-based genetic map of yellow starthistle (Centaurea solstitialis) reveal putative structural variation and QTLs associated with invader traits.</title>
        <authorList>
            <person name="Reatini B."/>
            <person name="Cang F.A."/>
            <person name="Jiang Q."/>
            <person name="Mckibben M.T.W."/>
            <person name="Barker M.S."/>
            <person name="Rieseberg L.H."/>
            <person name="Dlugosch K.M."/>
        </authorList>
    </citation>
    <scope>NUCLEOTIDE SEQUENCE</scope>
    <source>
        <strain evidence="6">CAN-66</strain>
        <tissue evidence="6">Leaf</tissue>
    </source>
</reference>
<evidence type="ECO:0000256" key="1">
    <source>
        <dbReference type="ARBA" id="ARBA00001946"/>
    </source>
</evidence>
<dbReference type="InterPro" id="IPR050148">
    <property type="entry name" value="Terpene_synthase-like"/>
</dbReference>
<dbReference type="InterPro" id="IPR008930">
    <property type="entry name" value="Terpenoid_cyclase/PrenylTrfase"/>
</dbReference>
<evidence type="ECO:0000259" key="4">
    <source>
        <dbReference type="Pfam" id="PF01397"/>
    </source>
</evidence>
<gene>
    <name evidence="6" type="ORF">OSB04_009502</name>
</gene>
<dbReference type="PANTHER" id="PTHR31225">
    <property type="entry name" value="OS04G0344100 PROTEIN-RELATED"/>
    <property type="match status" value="1"/>
</dbReference>